<dbReference type="Proteomes" id="UP001230908">
    <property type="component" value="Unassembled WGS sequence"/>
</dbReference>
<keyword evidence="3" id="KW-1185">Reference proteome</keyword>
<reference evidence="2 3" key="1">
    <citation type="submission" date="2023-08" db="EMBL/GenBank/DDBJ databases">
        <title>Phytohabitans sansha sp. nov., isolated from marine sediment.</title>
        <authorList>
            <person name="Zhao Y."/>
            <person name="Yi K."/>
        </authorList>
    </citation>
    <scope>NUCLEOTIDE SEQUENCE [LARGE SCALE GENOMIC DNA]</scope>
    <source>
        <strain evidence="2 3">ZYX-F-186</strain>
    </source>
</reference>
<organism evidence="2 3">
    <name type="scientific">Phytohabitans maris</name>
    <dbReference type="NCBI Taxonomy" id="3071409"/>
    <lineage>
        <taxon>Bacteria</taxon>
        <taxon>Bacillati</taxon>
        <taxon>Actinomycetota</taxon>
        <taxon>Actinomycetes</taxon>
        <taxon>Micromonosporales</taxon>
        <taxon>Micromonosporaceae</taxon>
    </lineage>
</organism>
<dbReference type="SUPFAM" id="SSF54909">
    <property type="entry name" value="Dimeric alpha+beta barrel"/>
    <property type="match status" value="1"/>
</dbReference>
<feature type="domain" description="ABM" evidence="1">
    <location>
        <begin position="5"/>
        <end position="96"/>
    </location>
</feature>
<dbReference type="PROSITE" id="PS51725">
    <property type="entry name" value="ABM"/>
    <property type="match status" value="1"/>
</dbReference>
<name>A0ABU0ZT07_9ACTN</name>
<accession>A0ABU0ZT07</accession>
<keyword evidence="2" id="KW-0560">Oxidoreductase</keyword>
<dbReference type="EMBL" id="JAVHUY010000052">
    <property type="protein sequence ID" value="MDQ7910171.1"/>
    <property type="molecule type" value="Genomic_DNA"/>
</dbReference>
<comment type="caution">
    <text evidence="2">The sequence shown here is derived from an EMBL/GenBank/DDBJ whole genome shotgun (WGS) entry which is preliminary data.</text>
</comment>
<sequence length="104" mass="10986">MKATYGFRATMTAKPGKGDELVDLLLSGPTEGPAADDACVVFLVTRSTSNPDVVHLVEGWASEEAHQKVFESEAAKAYTARFGPLLDGESQYGDEVPVGGKANL</sequence>
<gene>
    <name evidence="2" type="ORF">RB614_37320</name>
</gene>
<evidence type="ECO:0000313" key="2">
    <source>
        <dbReference type="EMBL" id="MDQ7910171.1"/>
    </source>
</evidence>
<evidence type="ECO:0000313" key="3">
    <source>
        <dbReference type="Proteomes" id="UP001230908"/>
    </source>
</evidence>
<keyword evidence="2" id="KW-0503">Monooxygenase</keyword>
<protein>
    <submittedName>
        <fullName evidence="2">Antibiotic biosynthesis monooxygenase</fullName>
    </submittedName>
</protein>
<dbReference type="GO" id="GO:0004497">
    <property type="term" value="F:monooxygenase activity"/>
    <property type="evidence" value="ECO:0007669"/>
    <property type="project" value="UniProtKB-KW"/>
</dbReference>
<dbReference type="RefSeq" id="WP_308717423.1">
    <property type="nucleotide sequence ID" value="NZ_JAVHUY010000052.1"/>
</dbReference>
<dbReference type="InterPro" id="IPR007138">
    <property type="entry name" value="ABM_dom"/>
</dbReference>
<dbReference type="Pfam" id="PF03992">
    <property type="entry name" value="ABM"/>
    <property type="match status" value="1"/>
</dbReference>
<dbReference type="InterPro" id="IPR011008">
    <property type="entry name" value="Dimeric_a/b-barrel"/>
</dbReference>
<dbReference type="Gene3D" id="3.30.70.100">
    <property type="match status" value="1"/>
</dbReference>
<evidence type="ECO:0000259" key="1">
    <source>
        <dbReference type="PROSITE" id="PS51725"/>
    </source>
</evidence>
<proteinExistence type="predicted"/>